<dbReference type="GO" id="GO:0044038">
    <property type="term" value="P:cell wall macromolecule biosynthetic process"/>
    <property type="evidence" value="ECO:0007669"/>
    <property type="project" value="TreeGrafter"/>
</dbReference>
<comment type="cofactor">
    <cofactor evidence="7">
        <name>Mg(2+)</name>
        <dbReference type="ChEBI" id="CHEBI:18420"/>
    </cofactor>
</comment>
<dbReference type="STRING" id="1194526.A284_09575"/>
<dbReference type="GO" id="GO:0016780">
    <property type="term" value="F:phosphotransferase activity, for other substituted phosphate groups"/>
    <property type="evidence" value="ECO:0007669"/>
    <property type="project" value="InterPro"/>
</dbReference>
<evidence type="ECO:0000256" key="2">
    <source>
        <dbReference type="ARBA" id="ARBA00022475"/>
    </source>
</evidence>
<feature type="transmembrane region" description="Helical" evidence="8">
    <location>
        <begin position="204"/>
        <end position="226"/>
    </location>
</feature>
<reference evidence="9 10" key="1">
    <citation type="journal article" date="2016" name="Front. Microbiol.">
        <title>Comprehensive Phylogenetic Analysis of Bovine Non-aureus Staphylococci Species Based on Whole-Genome Sequencing.</title>
        <authorList>
            <person name="Naushad S."/>
            <person name="Barkema H.W."/>
            <person name="Luby C."/>
            <person name="Condas L.A."/>
            <person name="Nobrega D.B."/>
            <person name="Carson D.A."/>
            <person name="De Buck J."/>
        </authorList>
    </citation>
    <scope>NUCLEOTIDE SEQUENCE [LARGE SCALE GENOMIC DNA]</scope>
    <source>
        <strain evidence="9 10">SNUC 2993</strain>
    </source>
</reference>
<protein>
    <submittedName>
        <fullName evidence="9">Undecaprenyl-phosphate alpha-N-acetylglucosaminyl 1-phosphate transferase</fullName>
    </submittedName>
</protein>
<evidence type="ECO:0000256" key="3">
    <source>
        <dbReference type="ARBA" id="ARBA00022679"/>
    </source>
</evidence>
<proteinExistence type="predicted"/>
<dbReference type="Pfam" id="PF00953">
    <property type="entry name" value="Glycos_transf_4"/>
    <property type="match status" value="1"/>
</dbReference>
<evidence type="ECO:0000256" key="8">
    <source>
        <dbReference type="SAM" id="Phobius"/>
    </source>
</evidence>
<evidence type="ECO:0000313" key="9">
    <source>
        <dbReference type="EMBL" id="PTI50582.1"/>
    </source>
</evidence>
<keyword evidence="5 8" id="KW-1133">Transmembrane helix</keyword>
<dbReference type="PANTHER" id="PTHR22926">
    <property type="entry name" value="PHOSPHO-N-ACETYLMURAMOYL-PENTAPEPTIDE-TRANSFERASE"/>
    <property type="match status" value="1"/>
</dbReference>
<dbReference type="AlphaFoldDB" id="A0A2T4PZI0"/>
<feature type="transmembrane region" description="Helical" evidence="8">
    <location>
        <begin position="285"/>
        <end position="304"/>
    </location>
</feature>
<organism evidence="9 10">
    <name type="scientific">Staphylococcus warneri</name>
    <dbReference type="NCBI Taxonomy" id="1292"/>
    <lineage>
        <taxon>Bacteria</taxon>
        <taxon>Bacillati</taxon>
        <taxon>Bacillota</taxon>
        <taxon>Bacilli</taxon>
        <taxon>Bacillales</taxon>
        <taxon>Staphylococcaceae</taxon>
        <taxon>Staphylococcus</taxon>
    </lineage>
</organism>
<dbReference type="InterPro" id="IPR000715">
    <property type="entry name" value="Glycosyl_transferase_4"/>
</dbReference>
<name>A0A2T4PZI0_STAWA</name>
<dbReference type="InterPro" id="IPR018480">
    <property type="entry name" value="PNAcMuramoyl-5peptid_Trfase_CS"/>
</dbReference>
<feature type="transmembrane region" description="Helical" evidence="8">
    <location>
        <begin position="102"/>
        <end position="120"/>
    </location>
</feature>
<feature type="transmembrane region" description="Helical" evidence="8">
    <location>
        <begin position="44"/>
        <end position="64"/>
    </location>
</feature>
<evidence type="ECO:0000256" key="1">
    <source>
        <dbReference type="ARBA" id="ARBA00004651"/>
    </source>
</evidence>
<dbReference type="GO" id="GO:0046872">
    <property type="term" value="F:metal ion binding"/>
    <property type="evidence" value="ECO:0007669"/>
    <property type="project" value="UniProtKB-KW"/>
</dbReference>
<feature type="transmembrane region" description="Helical" evidence="8">
    <location>
        <begin position="6"/>
        <end position="24"/>
    </location>
</feature>
<dbReference type="EMBL" id="PZEV01000026">
    <property type="protein sequence ID" value="PTI50582.1"/>
    <property type="molecule type" value="Genomic_DNA"/>
</dbReference>
<feature type="transmembrane region" description="Helical" evidence="8">
    <location>
        <begin position="310"/>
        <end position="331"/>
    </location>
</feature>
<keyword evidence="3 9" id="KW-0808">Transferase</keyword>
<keyword evidence="2" id="KW-1003">Cell membrane</keyword>
<accession>A0A2T4PZI0</accession>
<comment type="subcellular location">
    <subcellularLocation>
        <location evidence="1">Cell membrane</location>
        <topology evidence="1">Multi-pass membrane protein</topology>
    </subcellularLocation>
</comment>
<sequence>MYTLLLIAFTMIVSLIITPIIIAMSKKLNLVDKPNFRKVHTKPISVMGGTVILFSFLIGMWLGHPIEREVKPLVIGAILMYAVGLIDDIFDLKPYIKLAGQIVAALVVAFYGITIDFISLPMGPTIHFGILSIPITVIWIVAITNAINLIDGLDGLASGVSAIALMTIAFIAILQANIFIIMICCVLIGSLLGFLFYNSHPAKIFLGDSGALMIGFIIGFVSLLGFKNITFIALFFPIVILAVPFIDTIFAMIRRIKKGQHIMQADKSHLHHKLLELGYTHRQTVLLIYSIAILFSLSSIILYLSQPLGALMMFILIILTIELIVEFTGLIDDNYRPILNLITKKGDPPHPQHQYEEEDNH</sequence>
<feature type="transmembrane region" description="Helical" evidence="8">
    <location>
        <begin position="179"/>
        <end position="197"/>
    </location>
</feature>
<dbReference type="PROSITE" id="PS01348">
    <property type="entry name" value="MRAY_2"/>
    <property type="match status" value="1"/>
</dbReference>
<dbReference type="PANTHER" id="PTHR22926:SF3">
    <property type="entry name" value="UNDECAPRENYL-PHOSPHATE ALPHA-N-ACETYLGLUCOSAMINYL 1-PHOSPHATE TRANSFERASE"/>
    <property type="match status" value="1"/>
</dbReference>
<dbReference type="GO" id="GO:0071555">
    <property type="term" value="P:cell wall organization"/>
    <property type="evidence" value="ECO:0007669"/>
    <property type="project" value="TreeGrafter"/>
</dbReference>
<dbReference type="GO" id="GO:0005886">
    <property type="term" value="C:plasma membrane"/>
    <property type="evidence" value="ECO:0007669"/>
    <property type="project" value="UniProtKB-SubCell"/>
</dbReference>
<feature type="transmembrane region" description="Helical" evidence="8">
    <location>
        <begin position="232"/>
        <end position="253"/>
    </location>
</feature>
<evidence type="ECO:0000256" key="6">
    <source>
        <dbReference type="ARBA" id="ARBA00023136"/>
    </source>
</evidence>
<keyword evidence="7" id="KW-0479">Metal-binding</keyword>
<evidence type="ECO:0000256" key="7">
    <source>
        <dbReference type="PIRSR" id="PIRSR600715-1"/>
    </source>
</evidence>
<dbReference type="Proteomes" id="UP000240717">
    <property type="component" value="Unassembled WGS sequence"/>
</dbReference>
<feature type="transmembrane region" description="Helical" evidence="8">
    <location>
        <begin position="70"/>
        <end position="90"/>
    </location>
</feature>
<keyword evidence="7" id="KW-0460">Magnesium</keyword>
<evidence type="ECO:0000256" key="4">
    <source>
        <dbReference type="ARBA" id="ARBA00022692"/>
    </source>
</evidence>
<dbReference type="GO" id="GO:0009103">
    <property type="term" value="P:lipopolysaccharide biosynthetic process"/>
    <property type="evidence" value="ECO:0007669"/>
    <property type="project" value="TreeGrafter"/>
</dbReference>
<feature type="binding site" evidence="7">
    <location>
        <position position="148"/>
    </location>
    <ligand>
        <name>Mg(2+)</name>
        <dbReference type="ChEBI" id="CHEBI:18420"/>
    </ligand>
</feature>
<dbReference type="RefSeq" id="WP_107532214.1">
    <property type="nucleotide sequence ID" value="NZ_PZEV01000026.1"/>
</dbReference>
<comment type="caution">
    <text evidence="9">The sequence shown here is derived from an EMBL/GenBank/DDBJ whole genome shotgun (WGS) entry which is preliminary data.</text>
</comment>
<keyword evidence="6 8" id="KW-0472">Membrane</keyword>
<evidence type="ECO:0000256" key="5">
    <source>
        <dbReference type="ARBA" id="ARBA00022989"/>
    </source>
</evidence>
<dbReference type="CDD" id="cd06853">
    <property type="entry name" value="GT_WecA_like"/>
    <property type="match status" value="1"/>
</dbReference>
<feature type="transmembrane region" description="Helical" evidence="8">
    <location>
        <begin position="126"/>
        <end position="148"/>
    </location>
</feature>
<feature type="binding site" evidence="7">
    <location>
        <position position="208"/>
    </location>
    <ligand>
        <name>Mg(2+)</name>
        <dbReference type="ChEBI" id="CHEBI:18420"/>
    </ligand>
</feature>
<keyword evidence="4 8" id="KW-0812">Transmembrane</keyword>
<evidence type="ECO:0000313" key="10">
    <source>
        <dbReference type="Proteomes" id="UP000240717"/>
    </source>
</evidence>
<gene>
    <name evidence="9" type="ORF">BU085_08280</name>
</gene>